<keyword evidence="1" id="KW-0812">Transmembrane</keyword>
<feature type="transmembrane region" description="Helical" evidence="1">
    <location>
        <begin position="7"/>
        <end position="33"/>
    </location>
</feature>
<protein>
    <submittedName>
        <fullName evidence="2">Uncharacterized protein</fullName>
    </submittedName>
</protein>
<proteinExistence type="predicted"/>
<name>A0A3G4ZSF4_9VIRU</name>
<gene>
    <name evidence="2" type="ORF">Edafosvirus2_5</name>
</gene>
<dbReference type="EMBL" id="MK072067">
    <property type="protein sequence ID" value="AYV77826.1"/>
    <property type="molecule type" value="Genomic_DNA"/>
</dbReference>
<reference evidence="2" key="1">
    <citation type="submission" date="2018-10" db="EMBL/GenBank/DDBJ databases">
        <title>Hidden diversity of soil giant viruses.</title>
        <authorList>
            <person name="Schulz F."/>
            <person name="Alteio L."/>
            <person name="Goudeau D."/>
            <person name="Ryan E.M."/>
            <person name="Malmstrom R.R."/>
            <person name="Blanchard J."/>
            <person name="Woyke T."/>
        </authorList>
    </citation>
    <scope>NUCLEOTIDE SEQUENCE</scope>
    <source>
        <strain evidence="2">EDV1</strain>
    </source>
</reference>
<keyword evidence="1" id="KW-1133">Transmembrane helix</keyword>
<evidence type="ECO:0000256" key="1">
    <source>
        <dbReference type="SAM" id="Phobius"/>
    </source>
</evidence>
<evidence type="ECO:0000313" key="2">
    <source>
        <dbReference type="EMBL" id="AYV77826.1"/>
    </source>
</evidence>
<organism evidence="2">
    <name type="scientific">Edafosvirus sp</name>
    <dbReference type="NCBI Taxonomy" id="2487765"/>
    <lineage>
        <taxon>Viruses</taxon>
        <taxon>Varidnaviria</taxon>
        <taxon>Bamfordvirae</taxon>
        <taxon>Nucleocytoviricota</taxon>
        <taxon>Megaviricetes</taxon>
        <taxon>Imitervirales</taxon>
        <taxon>Mimiviridae</taxon>
        <taxon>Klosneuvirinae</taxon>
    </lineage>
</organism>
<keyword evidence="1" id="KW-0472">Membrane</keyword>
<feature type="transmembrane region" description="Helical" evidence="1">
    <location>
        <begin position="53"/>
        <end position="78"/>
    </location>
</feature>
<feature type="transmembrane region" description="Helical" evidence="1">
    <location>
        <begin position="132"/>
        <end position="153"/>
    </location>
</feature>
<feature type="transmembrane region" description="Helical" evidence="1">
    <location>
        <begin position="90"/>
        <end position="120"/>
    </location>
</feature>
<sequence length="205" mass="22307">MSKSSAVVFAGILSVASTVGQGYLTYLCSLLIYNNYSSNPLPASKSYNWEFAVAWISLLGMYTSIFISGTYMVLATSYKLKDLIINCEIIGIYFATLFLTLLISVAIATIVGGIVCAFISINHDNLSGQVFYLLECFAIVTPIFFLVLVLSVPSIKFSLFVSRYFHPDEPVQPPVAPGPADPLIPPRAEGEGHVQIHEPGYVPPV</sequence>
<accession>A0A3G4ZSF4</accession>